<keyword evidence="3" id="KW-1185">Reference proteome</keyword>
<accession>A0ABR2LCV0</accession>
<evidence type="ECO:0000313" key="2">
    <source>
        <dbReference type="EMBL" id="KAK8937896.1"/>
    </source>
</evidence>
<name>A0ABR2LCV0_9ASPA</name>
<dbReference type="Pfam" id="PF25597">
    <property type="entry name" value="SH3_retrovirus"/>
    <property type="match status" value="1"/>
</dbReference>
<evidence type="ECO:0000259" key="1">
    <source>
        <dbReference type="Pfam" id="PF25597"/>
    </source>
</evidence>
<comment type="caution">
    <text evidence="2">The sequence shown here is derived from an EMBL/GenBank/DDBJ whole genome shotgun (WGS) entry which is preliminary data.</text>
</comment>
<dbReference type="InterPro" id="IPR057670">
    <property type="entry name" value="SH3_retrovirus"/>
</dbReference>
<organism evidence="2 3">
    <name type="scientific">Platanthera guangdongensis</name>
    <dbReference type="NCBI Taxonomy" id="2320717"/>
    <lineage>
        <taxon>Eukaryota</taxon>
        <taxon>Viridiplantae</taxon>
        <taxon>Streptophyta</taxon>
        <taxon>Embryophyta</taxon>
        <taxon>Tracheophyta</taxon>
        <taxon>Spermatophyta</taxon>
        <taxon>Magnoliopsida</taxon>
        <taxon>Liliopsida</taxon>
        <taxon>Asparagales</taxon>
        <taxon>Orchidaceae</taxon>
        <taxon>Orchidoideae</taxon>
        <taxon>Orchideae</taxon>
        <taxon>Orchidinae</taxon>
        <taxon>Platanthera</taxon>
    </lineage>
</organism>
<feature type="domain" description="Retroviral polymerase SH3-like" evidence="1">
    <location>
        <begin position="3"/>
        <end position="38"/>
    </location>
</feature>
<gene>
    <name evidence="2" type="ORF">KSP40_PGU014225</name>
</gene>
<reference evidence="2 3" key="1">
    <citation type="journal article" date="2022" name="Nat. Plants">
        <title>Genomes of leafy and leafless Platanthera orchids illuminate the evolution of mycoheterotrophy.</title>
        <authorList>
            <person name="Li M.H."/>
            <person name="Liu K.W."/>
            <person name="Li Z."/>
            <person name="Lu H.C."/>
            <person name="Ye Q.L."/>
            <person name="Zhang D."/>
            <person name="Wang J.Y."/>
            <person name="Li Y.F."/>
            <person name="Zhong Z.M."/>
            <person name="Liu X."/>
            <person name="Yu X."/>
            <person name="Liu D.K."/>
            <person name="Tu X.D."/>
            <person name="Liu B."/>
            <person name="Hao Y."/>
            <person name="Liao X.Y."/>
            <person name="Jiang Y.T."/>
            <person name="Sun W.H."/>
            <person name="Chen J."/>
            <person name="Chen Y.Q."/>
            <person name="Ai Y."/>
            <person name="Zhai J.W."/>
            <person name="Wu S.S."/>
            <person name="Zhou Z."/>
            <person name="Hsiao Y.Y."/>
            <person name="Wu W.L."/>
            <person name="Chen Y.Y."/>
            <person name="Lin Y.F."/>
            <person name="Hsu J.L."/>
            <person name="Li C.Y."/>
            <person name="Wang Z.W."/>
            <person name="Zhao X."/>
            <person name="Zhong W.Y."/>
            <person name="Ma X.K."/>
            <person name="Ma L."/>
            <person name="Huang J."/>
            <person name="Chen G.Z."/>
            <person name="Huang M.Z."/>
            <person name="Huang L."/>
            <person name="Peng D.H."/>
            <person name="Luo Y.B."/>
            <person name="Zou S.Q."/>
            <person name="Chen S.P."/>
            <person name="Lan S."/>
            <person name="Tsai W.C."/>
            <person name="Van de Peer Y."/>
            <person name="Liu Z.J."/>
        </authorList>
    </citation>
    <scope>NUCLEOTIDE SEQUENCE [LARGE SCALE GENOMIC DNA]</scope>
    <source>
        <strain evidence="2">Lor288</strain>
    </source>
</reference>
<evidence type="ECO:0000313" key="3">
    <source>
        <dbReference type="Proteomes" id="UP001412067"/>
    </source>
</evidence>
<sequence>MEIFLGYSQVSKAYRVYNKSTMKMEETVHISFDETVENCEVKVGEWRTWATYPHSLRGHVGRLPWGREDADGLFCSGLGGLFERTMRTTVAVF</sequence>
<protein>
    <recommendedName>
        <fullName evidence="1">Retroviral polymerase SH3-like domain-containing protein</fullName>
    </recommendedName>
</protein>
<dbReference type="Proteomes" id="UP001412067">
    <property type="component" value="Unassembled WGS sequence"/>
</dbReference>
<proteinExistence type="predicted"/>
<dbReference type="EMBL" id="JBBWWR010000021">
    <property type="protein sequence ID" value="KAK8937896.1"/>
    <property type="molecule type" value="Genomic_DNA"/>
</dbReference>